<proteinExistence type="predicted"/>
<organism evidence="1 2">
    <name type="scientific">Punica granatum</name>
    <name type="common">Pomegranate</name>
    <dbReference type="NCBI Taxonomy" id="22663"/>
    <lineage>
        <taxon>Eukaryota</taxon>
        <taxon>Viridiplantae</taxon>
        <taxon>Streptophyta</taxon>
        <taxon>Embryophyta</taxon>
        <taxon>Tracheophyta</taxon>
        <taxon>Spermatophyta</taxon>
        <taxon>Magnoliopsida</taxon>
        <taxon>eudicotyledons</taxon>
        <taxon>Gunneridae</taxon>
        <taxon>Pentapetalae</taxon>
        <taxon>rosids</taxon>
        <taxon>malvids</taxon>
        <taxon>Myrtales</taxon>
        <taxon>Lythraceae</taxon>
        <taxon>Punica</taxon>
    </lineage>
</organism>
<reference evidence="2" key="1">
    <citation type="journal article" date="2017" name="Plant J.">
        <title>The pomegranate (Punica granatum L.) genome and the genomics of punicalagin biosynthesis.</title>
        <authorList>
            <person name="Qin G."/>
            <person name="Xu C."/>
            <person name="Ming R."/>
            <person name="Tang H."/>
            <person name="Guyot R."/>
            <person name="Kramer E.M."/>
            <person name="Hu Y."/>
            <person name="Yi X."/>
            <person name="Qi Y."/>
            <person name="Xu X."/>
            <person name="Gao Z."/>
            <person name="Pan H."/>
            <person name="Jian J."/>
            <person name="Tian Y."/>
            <person name="Yue Z."/>
            <person name="Xu Y."/>
        </authorList>
    </citation>
    <scope>NUCLEOTIDE SEQUENCE [LARGE SCALE GENOMIC DNA]</scope>
    <source>
        <strain evidence="2">cv. Dabenzi</strain>
    </source>
</reference>
<evidence type="ECO:0000313" key="1">
    <source>
        <dbReference type="EMBL" id="OWM91334.1"/>
    </source>
</evidence>
<dbReference type="EMBL" id="MTKT01000299">
    <property type="protein sequence ID" value="OWM91334.1"/>
    <property type="molecule type" value="Genomic_DNA"/>
</dbReference>
<gene>
    <name evidence="1" type="ORF">CDL15_Pgr000278</name>
</gene>
<accession>A0A218Y2A2</accession>
<dbReference type="AlphaFoldDB" id="A0A218Y2A2"/>
<comment type="caution">
    <text evidence="1">The sequence shown here is derived from an EMBL/GenBank/DDBJ whole genome shotgun (WGS) entry which is preliminary data.</text>
</comment>
<sequence>MDPGPYKSVEIQYKALELCGSLFCKASQLKLPPVAASLSPVTASSNYCSLSPAASSRYFNLVAAYFSSCSLSLECSSHYFQSPVAACFSCCSLSPAASSRYFSLQRSKAHVLFGKICSLYK</sequence>
<evidence type="ECO:0000313" key="2">
    <source>
        <dbReference type="Proteomes" id="UP000197138"/>
    </source>
</evidence>
<protein>
    <submittedName>
        <fullName evidence="1">Uncharacterized protein</fullName>
    </submittedName>
</protein>
<dbReference type="Proteomes" id="UP000197138">
    <property type="component" value="Unassembled WGS sequence"/>
</dbReference>
<name>A0A218Y2A2_PUNGR</name>